<proteinExistence type="predicted"/>
<feature type="region of interest" description="Disordered" evidence="1">
    <location>
        <begin position="1"/>
        <end position="22"/>
    </location>
</feature>
<gene>
    <name evidence="2" type="ORF">PPL_01661</name>
</gene>
<dbReference type="RefSeq" id="XP_020436784.1">
    <property type="nucleotide sequence ID" value="XM_020572667.1"/>
</dbReference>
<keyword evidence="3" id="KW-1185">Reference proteome</keyword>
<evidence type="ECO:0000313" key="2">
    <source>
        <dbReference type="EMBL" id="EFA84671.1"/>
    </source>
</evidence>
<sequence length="357" mass="39513">MNDPENKNNFTKETQINGNDGIDLNNATGSASQLNIFYKENKNHHFLGTYTLNTANVSYSFNLNDIPNVNYTQIGNIIKLSLCFNIGNTVSSVTVKGEAAQFVQFNDYWDMNVTVPSNMSDNIATVKIEFKPDPVSTNRIPSKSIDLTLKPFINNQDQIPVSGIAPITLTGGFLNQLLLQSDTKITHIHFNSTNNNVNSKNNLICNNVTVKSNEEISCILESGAGVYDYQYSFSGDGANQSLLPPDINKVVRLSFEEPIIKSASVVDDVLLIEGSGFNEPISVTINENTKCTLPKISNFTNIKCNITTDTKIHTIRVDVANQHDEYLLHDDLSSSSYIKTNFLYLITLLPLLLLSSI</sequence>
<evidence type="ECO:0000256" key="1">
    <source>
        <dbReference type="SAM" id="MobiDB-lite"/>
    </source>
</evidence>
<dbReference type="AlphaFoldDB" id="D3B047"/>
<organism evidence="2 3">
    <name type="scientific">Heterostelium pallidum (strain ATCC 26659 / Pp 5 / PN500)</name>
    <name type="common">Cellular slime mold</name>
    <name type="synonym">Polysphondylium pallidum</name>
    <dbReference type="NCBI Taxonomy" id="670386"/>
    <lineage>
        <taxon>Eukaryota</taxon>
        <taxon>Amoebozoa</taxon>
        <taxon>Evosea</taxon>
        <taxon>Eumycetozoa</taxon>
        <taxon>Dictyostelia</taxon>
        <taxon>Acytosteliales</taxon>
        <taxon>Acytosteliaceae</taxon>
        <taxon>Heterostelium</taxon>
    </lineage>
</organism>
<accession>D3B047</accession>
<protein>
    <recommendedName>
        <fullName evidence="4">IPT/TIG domain-containing protein</fullName>
    </recommendedName>
</protein>
<name>D3B047_HETP5</name>
<dbReference type="InParanoid" id="D3B047"/>
<feature type="compositionally biased region" description="Polar residues" evidence="1">
    <location>
        <begin position="7"/>
        <end position="18"/>
    </location>
</feature>
<evidence type="ECO:0000313" key="3">
    <source>
        <dbReference type="Proteomes" id="UP000001396"/>
    </source>
</evidence>
<comment type="caution">
    <text evidence="2">The sequence shown here is derived from an EMBL/GenBank/DDBJ whole genome shotgun (WGS) entry which is preliminary data.</text>
</comment>
<dbReference type="EMBL" id="ADBJ01000008">
    <property type="protein sequence ID" value="EFA84671.1"/>
    <property type="molecule type" value="Genomic_DNA"/>
</dbReference>
<evidence type="ECO:0008006" key="4">
    <source>
        <dbReference type="Google" id="ProtNLM"/>
    </source>
</evidence>
<dbReference type="GeneID" id="31357190"/>
<reference evidence="2 3" key="1">
    <citation type="journal article" date="2011" name="Genome Res.">
        <title>Phylogeny-wide analysis of social amoeba genomes highlights ancient origins for complex intercellular communication.</title>
        <authorList>
            <person name="Heidel A.J."/>
            <person name="Lawal H.M."/>
            <person name="Felder M."/>
            <person name="Schilde C."/>
            <person name="Helps N.R."/>
            <person name="Tunggal B."/>
            <person name="Rivero F."/>
            <person name="John U."/>
            <person name="Schleicher M."/>
            <person name="Eichinger L."/>
            <person name="Platzer M."/>
            <person name="Noegel A.A."/>
            <person name="Schaap P."/>
            <person name="Gloeckner G."/>
        </authorList>
    </citation>
    <scope>NUCLEOTIDE SEQUENCE [LARGE SCALE GENOMIC DNA]</scope>
    <source>
        <strain evidence="3">ATCC 26659 / Pp 5 / PN500</strain>
    </source>
</reference>
<dbReference type="Proteomes" id="UP000001396">
    <property type="component" value="Unassembled WGS sequence"/>
</dbReference>